<protein>
    <submittedName>
        <fullName evidence="1">Uncharacterized protein</fullName>
    </submittedName>
</protein>
<organism evidence="1 2">
    <name type="scientific">Rothia dentocariosa</name>
    <dbReference type="NCBI Taxonomy" id="2047"/>
    <lineage>
        <taxon>Bacteria</taxon>
        <taxon>Bacillati</taxon>
        <taxon>Actinomycetota</taxon>
        <taxon>Actinomycetes</taxon>
        <taxon>Micrococcales</taxon>
        <taxon>Micrococcaceae</taxon>
        <taxon>Rothia</taxon>
    </lineage>
</organism>
<dbReference type="EMBL" id="JABZXJ010000102">
    <property type="protein sequence ID" value="MBF1650726.1"/>
    <property type="molecule type" value="Genomic_DNA"/>
</dbReference>
<comment type="caution">
    <text evidence="1">The sequence shown here is derived from an EMBL/GenBank/DDBJ whole genome shotgun (WGS) entry which is preliminary data.</text>
</comment>
<gene>
    <name evidence="1" type="ORF">HXO56_11730</name>
</gene>
<evidence type="ECO:0000313" key="2">
    <source>
        <dbReference type="Proteomes" id="UP000769484"/>
    </source>
</evidence>
<reference evidence="1" key="1">
    <citation type="submission" date="2020-04" db="EMBL/GenBank/DDBJ databases">
        <title>Deep metagenomics examines the oral microbiome during advanced dental caries in children, revealing novel taxa and co-occurrences with host molecules.</title>
        <authorList>
            <person name="Baker J.L."/>
            <person name="Morton J.T."/>
            <person name="Dinis M."/>
            <person name="Alvarez R."/>
            <person name="Tran N.C."/>
            <person name="Knight R."/>
            <person name="Edlund A."/>
        </authorList>
    </citation>
    <scope>NUCLEOTIDE SEQUENCE</scope>
    <source>
        <strain evidence="1">JCVI_47_bin.4</strain>
    </source>
</reference>
<dbReference type="AlphaFoldDB" id="A0A930KQG9"/>
<accession>A0A930KQG9</accession>
<dbReference type="Proteomes" id="UP000769484">
    <property type="component" value="Unassembled WGS sequence"/>
</dbReference>
<sequence length="47" mass="5059">MSETKKGFDANLNEDGYIDVSGPSEAKINKLIKNIVSKINSENGSSD</sequence>
<proteinExistence type="predicted"/>
<evidence type="ECO:0000313" key="1">
    <source>
        <dbReference type="EMBL" id="MBF1650726.1"/>
    </source>
</evidence>
<name>A0A930KQG9_9MICC</name>